<gene>
    <name evidence="2" type="ORF">LTRI10_LOCUS38667</name>
</gene>
<reference evidence="2 3" key="1">
    <citation type="submission" date="2024-04" db="EMBL/GenBank/DDBJ databases">
        <authorList>
            <person name="Fracassetti M."/>
        </authorList>
    </citation>
    <scope>NUCLEOTIDE SEQUENCE [LARGE SCALE GENOMIC DNA]</scope>
</reference>
<organism evidence="2 3">
    <name type="scientific">Linum trigynum</name>
    <dbReference type="NCBI Taxonomy" id="586398"/>
    <lineage>
        <taxon>Eukaryota</taxon>
        <taxon>Viridiplantae</taxon>
        <taxon>Streptophyta</taxon>
        <taxon>Embryophyta</taxon>
        <taxon>Tracheophyta</taxon>
        <taxon>Spermatophyta</taxon>
        <taxon>Magnoliopsida</taxon>
        <taxon>eudicotyledons</taxon>
        <taxon>Gunneridae</taxon>
        <taxon>Pentapetalae</taxon>
        <taxon>rosids</taxon>
        <taxon>fabids</taxon>
        <taxon>Malpighiales</taxon>
        <taxon>Linaceae</taxon>
        <taxon>Linum</taxon>
    </lineage>
</organism>
<evidence type="ECO:0000313" key="2">
    <source>
        <dbReference type="EMBL" id="CAL1398434.1"/>
    </source>
</evidence>
<accession>A0AAV2FJH7</accession>
<keyword evidence="3" id="KW-1185">Reference proteome</keyword>
<dbReference type="EMBL" id="OZ034819">
    <property type="protein sequence ID" value="CAL1398434.1"/>
    <property type="molecule type" value="Genomic_DNA"/>
</dbReference>
<dbReference type="Proteomes" id="UP001497516">
    <property type="component" value="Chromosome 6"/>
</dbReference>
<keyword evidence="1" id="KW-0732">Signal</keyword>
<name>A0AAV2FJH7_9ROSI</name>
<sequence>MDRATSFDTGLRTVLLSLTTTPTASSACVQATRGRPTTVLGPRLVTSSRRDSEKFNDLAFFNTGGSYF</sequence>
<evidence type="ECO:0000256" key="1">
    <source>
        <dbReference type="SAM" id="SignalP"/>
    </source>
</evidence>
<protein>
    <recommendedName>
        <fullName evidence="4">Secreted protein</fullName>
    </recommendedName>
</protein>
<evidence type="ECO:0008006" key="4">
    <source>
        <dbReference type="Google" id="ProtNLM"/>
    </source>
</evidence>
<evidence type="ECO:0000313" key="3">
    <source>
        <dbReference type="Proteomes" id="UP001497516"/>
    </source>
</evidence>
<feature type="chain" id="PRO_5044021939" description="Secreted protein" evidence="1">
    <location>
        <begin position="27"/>
        <end position="68"/>
    </location>
</feature>
<dbReference type="PROSITE" id="PS51257">
    <property type="entry name" value="PROKAR_LIPOPROTEIN"/>
    <property type="match status" value="1"/>
</dbReference>
<dbReference type="AlphaFoldDB" id="A0AAV2FJH7"/>
<feature type="signal peptide" evidence="1">
    <location>
        <begin position="1"/>
        <end position="26"/>
    </location>
</feature>
<proteinExistence type="predicted"/>